<keyword evidence="2" id="KW-1185">Reference proteome</keyword>
<protein>
    <submittedName>
        <fullName evidence="1">Uncharacterized protein</fullName>
    </submittedName>
</protein>
<evidence type="ECO:0000313" key="1">
    <source>
        <dbReference type="EMBL" id="OAX42154.1"/>
    </source>
</evidence>
<gene>
    <name evidence="1" type="ORF">K503DRAFT_767059</name>
</gene>
<proteinExistence type="predicted"/>
<evidence type="ECO:0000313" key="2">
    <source>
        <dbReference type="Proteomes" id="UP000092154"/>
    </source>
</evidence>
<organism evidence="1 2">
    <name type="scientific">Rhizopogon vinicolor AM-OR11-026</name>
    <dbReference type="NCBI Taxonomy" id="1314800"/>
    <lineage>
        <taxon>Eukaryota</taxon>
        <taxon>Fungi</taxon>
        <taxon>Dikarya</taxon>
        <taxon>Basidiomycota</taxon>
        <taxon>Agaricomycotina</taxon>
        <taxon>Agaricomycetes</taxon>
        <taxon>Agaricomycetidae</taxon>
        <taxon>Boletales</taxon>
        <taxon>Suillineae</taxon>
        <taxon>Rhizopogonaceae</taxon>
        <taxon>Rhizopogon</taxon>
    </lineage>
</organism>
<dbReference type="EMBL" id="KV448163">
    <property type="protein sequence ID" value="OAX42154.1"/>
    <property type="molecule type" value="Genomic_DNA"/>
</dbReference>
<sequence>MCFAAFGAVSCLSLSSLTSRIFDLSSLGAVMYNAVLQFVTLVQMFMLGPRLILSIREYHVKLVATSEEGTGISTIAFQERTQVSTGGGV</sequence>
<accession>A0A1B7NBI4</accession>
<name>A0A1B7NBI4_9AGAM</name>
<dbReference type="OrthoDB" id="2688894at2759"/>
<dbReference type="Proteomes" id="UP000092154">
    <property type="component" value="Unassembled WGS sequence"/>
</dbReference>
<dbReference type="AlphaFoldDB" id="A0A1B7NBI4"/>
<dbReference type="InParanoid" id="A0A1B7NBI4"/>
<reference evidence="1 2" key="1">
    <citation type="submission" date="2016-06" db="EMBL/GenBank/DDBJ databases">
        <title>Comparative genomics of the ectomycorrhizal sister species Rhizopogon vinicolor and Rhizopogon vesiculosus (Basidiomycota: Boletales) reveals a divergence of the mating type B locus.</title>
        <authorList>
            <consortium name="DOE Joint Genome Institute"/>
            <person name="Mujic A.B."/>
            <person name="Kuo A."/>
            <person name="Tritt A."/>
            <person name="Lipzen A."/>
            <person name="Chen C."/>
            <person name="Johnson J."/>
            <person name="Sharma A."/>
            <person name="Barry K."/>
            <person name="Grigoriev I.V."/>
            <person name="Spatafora J.W."/>
        </authorList>
    </citation>
    <scope>NUCLEOTIDE SEQUENCE [LARGE SCALE GENOMIC DNA]</scope>
    <source>
        <strain evidence="1 2">AM-OR11-026</strain>
    </source>
</reference>